<sequence length="486" mass="54775">MNDKLVPEPLVEKQSTLRSISQIPHWNTPAYNPHFSYSPELQHILAGKQLLLEELSFSTNQLHEHYQNGCIFYRKGIENDRCERCGNSSSFGQFPCARCKQDCRYCRVCLMMGRVSECTPLVSWSGPLPAAQTPPVMTWSGTLSPPQQDASQRVIESMTKREELLVWAVCGAGKTEVLFPGIEAALKQNLRVCLASPRTDVIIELKPRLQAAFSQTDVIALYGGSSDCLKTAPLVLSTTHQLLRYYKNFDLIILDEVDAFPYTTEPMLHYAVKQARKDDSALVYLTATPSLLWQKEVERGKRNAVMIPARYHRHAIPVPTFQWCGNWRKALKKNRLVSVLVKWLQQRINEQKQVFLFLPQISLMETVVTCIKTFCSSVEGVHSEDPNRKEKVARFRKGEILILVTTTILERGVTVPNIDVAVLGAEDGIFTESALVQIGGRVGRSASFPTGTITFFHYGKTLEMKRAVHHIKAMNKLAKGRGLIDD</sequence>
<evidence type="ECO:0000256" key="2">
    <source>
        <dbReference type="ARBA" id="ARBA00022840"/>
    </source>
</evidence>
<dbReference type="SMART" id="SM00490">
    <property type="entry name" value="HELICc"/>
    <property type="match status" value="1"/>
</dbReference>
<evidence type="ECO:0000259" key="4">
    <source>
        <dbReference type="PROSITE" id="PS51192"/>
    </source>
</evidence>
<dbReference type="PROSITE" id="PS51194">
    <property type="entry name" value="HELICASE_CTER"/>
    <property type="match status" value="1"/>
</dbReference>
<dbReference type="AlphaFoldDB" id="A0A0M0KF14"/>
<keyword evidence="6" id="KW-0347">Helicase</keyword>
<organism evidence="6 7">
    <name type="scientific">Priestia koreensis</name>
    <dbReference type="NCBI Taxonomy" id="284581"/>
    <lineage>
        <taxon>Bacteria</taxon>
        <taxon>Bacillati</taxon>
        <taxon>Bacillota</taxon>
        <taxon>Bacilli</taxon>
        <taxon>Bacillales</taxon>
        <taxon>Bacillaceae</taxon>
        <taxon>Priestia</taxon>
    </lineage>
</organism>
<dbReference type="STRING" id="284581.AMD01_22240"/>
<dbReference type="FunFam" id="3.40.50.300:FF:001736">
    <property type="entry name" value="COMF operon protein 1"/>
    <property type="match status" value="1"/>
</dbReference>
<dbReference type="Gene3D" id="3.40.50.300">
    <property type="entry name" value="P-loop containing nucleotide triphosphate hydrolases"/>
    <property type="match status" value="2"/>
</dbReference>
<dbReference type="PANTHER" id="PTHR30580:SF1">
    <property type="entry name" value="COMF OPERON PROTEIN 1"/>
    <property type="match status" value="1"/>
</dbReference>
<dbReference type="SUPFAM" id="SSF52540">
    <property type="entry name" value="P-loop containing nucleoside triphosphate hydrolases"/>
    <property type="match status" value="1"/>
</dbReference>
<dbReference type="GO" id="GO:0006270">
    <property type="term" value="P:DNA replication initiation"/>
    <property type="evidence" value="ECO:0007669"/>
    <property type="project" value="TreeGrafter"/>
</dbReference>
<accession>A0A0M0KF14</accession>
<proteinExistence type="predicted"/>
<dbReference type="CDD" id="cd17925">
    <property type="entry name" value="DEXDc_ComFA"/>
    <property type="match status" value="1"/>
</dbReference>
<protein>
    <submittedName>
        <fullName evidence="6">Helicase</fullName>
    </submittedName>
</protein>
<keyword evidence="1" id="KW-0547">Nucleotide-binding</keyword>
<evidence type="ECO:0000256" key="3">
    <source>
        <dbReference type="ARBA" id="ARBA00023125"/>
    </source>
</evidence>
<dbReference type="GO" id="GO:0043138">
    <property type="term" value="F:3'-5' DNA helicase activity"/>
    <property type="evidence" value="ECO:0007669"/>
    <property type="project" value="TreeGrafter"/>
</dbReference>
<feature type="domain" description="Helicase C-terminal" evidence="5">
    <location>
        <begin position="335"/>
        <end position="486"/>
    </location>
</feature>
<dbReference type="GO" id="GO:0016787">
    <property type="term" value="F:hydrolase activity"/>
    <property type="evidence" value="ECO:0007669"/>
    <property type="project" value="InterPro"/>
</dbReference>
<dbReference type="GO" id="GO:0006302">
    <property type="term" value="P:double-strand break repair"/>
    <property type="evidence" value="ECO:0007669"/>
    <property type="project" value="TreeGrafter"/>
</dbReference>
<dbReference type="PANTHER" id="PTHR30580">
    <property type="entry name" value="PRIMOSOMAL PROTEIN N"/>
    <property type="match status" value="1"/>
</dbReference>
<evidence type="ECO:0000313" key="6">
    <source>
        <dbReference type="EMBL" id="KOO37394.1"/>
    </source>
</evidence>
<dbReference type="SMART" id="SM00487">
    <property type="entry name" value="DEXDc"/>
    <property type="match status" value="1"/>
</dbReference>
<evidence type="ECO:0000259" key="5">
    <source>
        <dbReference type="PROSITE" id="PS51194"/>
    </source>
</evidence>
<dbReference type="GO" id="GO:0005524">
    <property type="term" value="F:ATP binding"/>
    <property type="evidence" value="ECO:0007669"/>
    <property type="project" value="UniProtKB-KW"/>
</dbReference>
<keyword evidence="7" id="KW-1185">Reference proteome</keyword>
<dbReference type="EMBL" id="LILC01000037">
    <property type="protein sequence ID" value="KOO37394.1"/>
    <property type="molecule type" value="Genomic_DNA"/>
</dbReference>
<name>A0A0M0KF14_9BACI</name>
<feature type="domain" description="Helicase ATP-binding" evidence="4">
    <location>
        <begin position="155"/>
        <end position="307"/>
    </location>
</feature>
<evidence type="ECO:0000313" key="7">
    <source>
        <dbReference type="Proteomes" id="UP000037558"/>
    </source>
</evidence>
<evidence type="ECO:0000256" key="1">
    <source>
        <dbReference type="ARBA" id="ARBA00022741"/>
    </source>
</evidence>
<comment type="caution">
    <text evidence="6">The sequence shown here is derived from an EMBL/GenBank/DDBJ whole genome shotgun (WGS) entry which is preliminary data.</text>
</comment>
<dbReference type="InterPro" id="IPR006935">
    <property type="entry name" value="Helicase/UvrB_N"/>
</dbReference>
<dbReference type="Pfam" id="PF04851">
    <property type="entry name" value="ResIII"/>
    <property type="match status" value="1"/>
</dbReference>
<keyword evidence="6" id="KW-0378">Hydrolase</keyword>
<dbReference type="PROSITE" id="PS51192">
    <property type="entry name" value="HELICASE_ATP_BIND_1"/>
    <property type="match status" value="1"/>
</dbReference>
<dbReference type="InterPro" id="IPR014001">
    <property type="entry name" value="Helicase_ATP-bd"/>
</dbReference>
<dbReference type="Proteomes" id="UP000037558">
    <property type="component" value="Unassembled WGS sequence"/>
</dbReference>
<keyword evidence="2" id="KW-0067">ATP-binding</keyword>
<dbReference type="Pfam" id="PF00271">
    <property type="entry name" value="Helicase_C"/>
    <property type="match status" value="1"/>
</dbReference>
<dbReference type="InterPro" id="IPR027417">
    <property type="entry name" value="P-loop_NTPase"/>
</dbReference>
<dbReference type="InterPro" id="IPR001650">
    <property type="entry name" value="Helicase_C-like"/>
</dbReference>
<gene>
    <name evidence="6" type="ORF">AMD01_22240</name>
</gene>
<reference evidence="7" key="1">
    <citation type="submission" date="2015-08" db="EMBL/GenBank/DDBJ databases">
        <title>Fjat-14210 dsm16467.</title>
        <authorList>
            <person name="Liu B."/>
            <person name="Wang J."/>
            <person name="Zhu Y."/>
            <person name="Liu G."/>
            <person name="Chen Q."/>
            <person name="Chen Z."/>
            <person name="Lan J."/>
            <person name="Che J."/>
            <person name="Ge C."/>
            <person name="Shi H."/>
            <person name="Pan Z."/>
            <person name="Liu X."/>
        </authorList>
    </citation>
    <scope>NUCLEOTIDE SEQUENCE [LARGE SCALE GENOMIC DNA]</scope>
    <source>
        <strain evidence="7">DSM 16467</strain>
    </source>
</reference>
<keyword evidence="3" id="KW-0238">DNA-binding</keyword>
<dbReference type="GO" id="GO:0006310">
    <property type="term" value="P:DNA recombination"/>
    <property type="evidence" value="ECO:0007669"/>
    <property type="project" value="TreeGrafter"/>
</dbReference>
<dbReference type="GO" id="GO:0003677">
    <property type="term" value="F:DNA binding"/>
    <property type="evidence" value="ECO:0007669"/>
    <property type="project" value="UniProtKB-KW"/>
</dbReference>
<dbReference type="PATRIC" id="fig|284581.3.peg.3301"/>